<keyword evidence="1" id="KW-0812">Transmembrane</keyword>
<sequence>MAFIPSVAVLSITSTPAPVYLNVYSFTVQYYALMRLASFKCNHTRSGHLLINLVFNFFLYYLCYNREPPDLNISGKNSNNLIEPELVKKMLQILKKNVRLLVIFNNTLNKRNQVQN</sequence>
<keyword evidence="1" id="KW-0472">Membrane</keyword>
<accession>A0A3M7T3T6</accession>
<gene>
    <name evidence="2" type="ORF">BpHYR1_053304</name>
</gene>
<name>A0A3M7T3T6_BRAPC</name>
<evidence type="ECO:0000256" key="1">
    <source>
        <dbReference type="SAM" id="Phobius"/>
    </source>
</evidence>
<reference evidence="2 3" key="1">
    <citation type="journal article" date="2018" name="Sci. Rep.">
        <title>Genomic signatures of local adaptation to the degree of environmental predictability in rotifers.</title>
        <authorList>
            <person name="Franch-Gras L."/>
            <person name="Hahn C."/>
            <person name="Garcia-Roger E.M."/>
            <person name="Carmona M.J."/>
            <person name="Serra M."/>
            <person name="Gomez A."/>
        </authorList>
    </citation>
    <scope>NUCLEOTIDE SEQUENCE [LARGE SCALE GENOMIC DNA]</scope>
    <source>
        <strain evidence="2">HYR1</strain>
    </source>
</reference>
<dbReference type="EMBL" id="REGN01000328">
    <property type="protein sequence ID" value="RNA42681.1"/>
    <property type="molecule type" value="Genomic_DNA"/>
</dbReference>
<proteinExistence type="predicted"/>
<keyword evidence="3" id="KW-1185">Reference proteome</keyword>
<evidence type="ECO:0000313" key="2">
    <source>
        <dbReference type="EMBL" id="RNA42681.1"/>
    </source>
</evidence>
<feature type="transmembrane region" description="Helical" evidence="1">
    <location>
        <begin position="45"/>
        <end position="64"/>
    </location>
</feature>
<keyword evidence="1" id="KW-1133">Transmembrane helix</keyword>
<evidence type="ECO:0000313" key="3">
    <source>
        <dbReference type="Proteomes" id="UP000276133"/>
    </source>
</evidence>
<dbReference type="AlphaFoldDB" id="A0A3M7T3T6"/>
<organism evidence="2 3">
    <name type="scientific">Brachionus plicatilis</name>
    <name type="common">Marine rotifer</name>
    <name type="synonym">Brachionus muelleri</name>
    <dbReference type="NCBI Taxonomy" id="10195"/>
    <lineage>
        <taxon>Eukaryota</taxon>
        <taxon>Metazoa</taxon>
        <taxon>Spiralia</taxon>
        <taxon>Gnathifera</taxon>
        <taxon>Rotifera</taxon>
        <taxon>Eurotatoria</taxon>
        <taxon>Monogononta</taxon>
        <taxon>Pseudotrocha</taxon>
        <taxon>Ploima</taxon>
        <taxon>Brachionidae</taxon>
        <taxon>Brachionus</taxon>
    </lineage>
</organism>
<dbReference type="Proteomes" id="UP000276133">
    <property type="component" value="Unassembled WGS sequence"/>
</dbReference>
<protein>
    <submittedName>
        <fullName evidence="2">Uncharacterized protein</fullName>
    </submittedName>
</protein>
<comment type="caution">
    <text evidence="2">The sequence shown here is derived from an EMBL/GenBank/DDBJ whole genome shotgun (WGS) entry which is preliminary data.</text>
</comment>